<feature type="compositionally biased region" description="Basic and acidic residues" evidence="1">
    <location>
        <begin position="109"/>
        <end position="119"/>
    </location>
</feature>
<evidence type="ECO:0000313" key="4">
    <source>
        <dbReference type="Proteomes" id="UP001150266"/>
    </source>
</evidence>
<evidence type="ECO:0000313" key="3">
    <source>
        <dbReference type="EMBL" id="KAJ4475528.1"/>
    </source>
</evidence>
<protein>
    <recommendedName>
        <fullName evidence="2">DUF6593 domain-containing protein</fullName>
    </recommendedName>
</protein>
<evidence type="ECO:0000256" key="1">
    <source>
        <dbReference type="SAM" id="MobiDB-lite"/>
    </source>
</evidence>
<organism evidence="3 4">
    <name type="scientific">Lentinula aciculospora</name>
    <dbReference type="NCBI Taxonomy" id="153920"/>
    <lineage>
        <taxon>Eukaryota</taxon>
        <taxon>Fungi</taxon>
        <taxon>Dikarya</taxon>
        <taxon>Basidiomycota</taxon>
        <taxon>Agaricomycotina</taxon>
        <taxon>Agaricomycetes</taxon>
        <taxon>Agaricomycetidae</taxon>
        <taxon>Agaricales</taxon>
        <taxon>Marasmiineae</taxon>
        <taxon>Omphalotaceae</taxon>
        <taxon>Lentinula</taxon>
    </lineage>
</organism>
<sequence>MSTLNLYQRKSNFESMLENTYHDDQGNTVYTVHTPLAMSMNRTTTISKTIRDPFGNARTLAAPAAEGSTANENKVTLDTTRNSTSCHDDDASLASGGEHKSVSVNDKPYVPHDVDDKNAPLDSKSAVSKQSGNFDRANFEYIAQIDWKMIKSTKIRFATGQRSGKEIHVKDLFRRQGWGAWGRHHIFTGEDGKEYKWRMVRNHSEMVSNDSSKTLIAKSHAKMLFHSKQNPPRLEIFPTGLHMVDEIFVTFCYIERMRQAMEESTWLS</sequence>
<gene>
    <name evidence="3" type="ORF">J3R30DRAFT_3706059</name>
</gene>
<feature type="region of interest" description="Disordered" evidence="1">
    <location>
        <begin position="61"/>
        <end position="129"/>
    </location>
</feature>
<dbReference type="Pfam" id="PF20236">
    <property type="entry name" value="DUF6593"/>
    <property type="match status" value="1"/>
</dbReference>
<dbReference type="OrthoDB" id="3360976at2759"/>
<reference evidence="3" key="1">
    <citation type="submission" date="2022-08" db="EMBL/GenBank/DDBJ databases">
        <title>A Global Phylogenomic Analysis of the Shiitake Genus Lentinula.</title>
        <authorList>
            <consortium name="DOE Joint Genome Institute"/>
            <person name="Sierra-Patev S."/>
            <person name="Min B."/>
            <person name="Naranjo-Ortiz M."/>
            <person name="Looney B."/>
            <person name="Konkel Z."/>
            <person name="Slot J.C."/>
            <person name="Sakamoto Y."/>
            <person name="Steenwyk J.L."/>
            <person name="Rokas A."/>
            <person name="Carro J."/>
            <person name="Camarero S."/>
            <person name="Ferreira P."/>
            <person name="Molpeceres G."/>
            <person name="Ruiz-Duenas F.J."/>
            <person name="Serrano A."/>
            <person name="Henrissat B."/>
            <person name="Drula E."/>
            <person name="Hughes K.W."/>
            <person name="Mata J.L."/>
            <person name="Ishikawa N.K."/>
            <person name="Vargas-Isla R."/>
            <person name="Ushijima S."/>
            <person name="Smith C.A."/>
            <person name="Ahrendt S."/>
            <person name="Andreopoulos W."/>
            <person name="He G."/>
            <person name="Labutti K."/>
            <person name="Lipzen A."/>
            <person name="Ng V."/>
            <person name="Riley R."/>
            <person name="Sandor L."/>
            <person name="Barry K."/>
            <person name="Martinez A.T."/>
            <person name="Xiao Y."/>
            <person name="Gibbons J.G."/>
            <person name="Terashima K."/>
            <person name="Grigoriev I.V."/>
            <person name="Hibbett D.S."/>
        </authorList>
    </citation>
    <scope>NUCLEOTIDE SEQUENCE</scope>
    <source>
        <strain evidence="3">JLM2183</strain>
    </source>
</reference>
<feature type="compositionally biased region" description="Polar residues" evidence="1">
    <location>
        <begin position="68"/>
        <end position="85"/>
    </location>
</feature>
<dbReference type="InterPro" id="IPR046528">
    <property type="entry name" value="DUF6593"/>
</dbReference>
<dbReference type="Proteomes" id="UP001150266">
    <property type="component" value="Unassembled WGS sequence"/>
</dbReference>
<accession>A0A9W9A6H4</accession>
<feature type="domain" description="DUF6593" evidence="2">
    <location>
        <begin position="137"/>
        <end position="259"/>
    </location>
</feature>
<dbReference type="AlphaFoldDB" id="A0A9W9A6H4"/>
<comment type="caution">
    <text evidence="3">The sequence shown here is derived from an EMBL/GenBank/DDBJ whole genome shotgun (WGS) entry which is preliminary data.</text>
</comment>
<dbReference type="EMBL" id="JAOTPV010000014">
    <property type="protein sequence ID" value="KAJ4475528.1"/>
    <property type="molecule type" value="Genomic_DNA"/>
</dbReference>
<keyword evidence="4" id="KW-1185">Reference proteome</keyword>
<name>A0A9W9A6H4_9AGAR</name>
<evidence type="ECO:0000259" key="2">
    <source>
        <dbReference type="Pfam" id="PF20236"/>
    </source>
</evidence>
<proteinExistence type="predicted"/>